<keyword evidence="4 9" id="KW-0575">Peroxidase</keyword>
<comment type="function">
    <text evidence="9">Thiol-specific peroxidase that catalyzes the reduction of hydrogen peroxide and organic hydroperoxides to water and alcohols, respectively. Plays a role in cell protection against oxidative stress by detoxifying peroxides.</text>
</comment>
<evidence type="ECO:0000259" key="10">
    <source>
        <dbReference type="PROSITE" id="PS51352"/>
    </source>
</evidence>
<comment type="caution">
    <text evidence="11">The sequence shown here is derived from an EMBL/GenBank/DDBJ whole genome shotgun (WGS) entry which is preliminary data.</text>
</comment>
<dbReference type="Pfam" id="PF08534">
    <property type="entry name" value="Redoxin"/>
    <property type="match status" value="1"/>
</dbReference>
<dbReference type="FunFam" id="3.40.30.10:FF:000020">
    <property type="entry name" value="Peroxiredoxin"/>
    <property type="match status" value="1"/>
</dbReference>
<keyword evidence="7 9" id="KW-0676">Redox-active center</keyword>
<dbReference type="CDD" id="cd03013">
    <property type="entry name" value="PRX5_like"/>
    <property type="match status" value="1"/>
</dbReference>
<accession>A0A103XNG2</accession>
<sequence length="162" mass="17764">MPSIAVGEMLPDGTLTYFNEIGNLKPVSIHALAAGKKVVVLGVVGAFTPRCSWLHVQGFIDRYEELKAKGIEDILVISVNDAFTMKAWKSWYPDTKNMKFLGDGSAKYTYTLGMELDLSNNGLGVRSRRYALVVDDLEIVIAKVESGGDYTVARVFDILAAL</sequence>
<evidence type="ECO:0000256" key="7">
    <source>
        <dbReference type="ARBA" id="ARBA00023284"/>
    </source>
</evidence>
<evidence type="ECO:0000256" key="4">
    <source>
        <dbReference type="ARBA" id="ARBA00022559"/>
    </source>
</evidence>
<evidence type="ECO:0000256" key="6">
    <source>
        <dbReference type="ARBA" id="ARBA00023002"/>
    </source>
</evidence>
<keyword evidence="6 9" id="KW-0560">Oxidoreductase</keyword>
<dbReference type="PANTHER" id="PTHR10430">
    <property type="entry name" value="PEROXIREDOXIN"/>
    <property type="match status" value="1"/>
</dbReference>
<dbReference type="GO" id="GO:0005737">
    <property type="term" value="C:cytoplasm"/>
    <property type="evidence" value="ECO:0007669"/>
    <property type="project" value="TreeGrafter"/>
</dbReference>
<evidence type="ECO:0000256" key="3">
    <source>
        <dbReference type="ARBA" id="ARBA00013016"/>
    </source>
</evidence>
<dbReference type="Proteomes" id="UP000243975">
    <property type="component" value="Unassembled WGS sequence"/>
</dbReference>
<evidence type="ECO:0000256" key="8">
    <source>
        <dbReference type="PIRSR" id="PIRSR637944-1"/>
    </source>
</evidence>
<dbReference type="GO" id="GO:0045454">
    <property type="term" value="P:cell redox homeostasis"/>
    <property type="evidence" value="ECO:0007669"/>
    <property type="project" value="TreeGrafter"/>
</dbReference>
<evidence type="ECO:0000313" key="11">
    <source>
        <dbReference type="EMBL" id="KVH93890.1"/>
    </source>
</evidence>
<organism evidence="11 12">
    <name type="scientific">Cynara cardunculus var. scolymus</name>
    <name type="common">Globe artichoke</name>
    <name type="synonym">Cynara scolymus</name>
    <dbReference type="NCBI Taxonomy" id="59895"/>
    <lineage>
        <taxon>Eukaryota</taxon>
        <taxon>Viridiplantae</taxon>
        <taxon>Streptophyta</taxon>
        <taxon>Embryophyta</taxon>
        <taxon>Tracheophyta</taxon>
        <taxon>Spermatophyta</taxon>
        <taxon>Magnoliopsida</taxon>
        <taxon>eudicotyledons</taxon>
        <taxon>Gunneridae</taxon>
        <taxon>Pentapetalae</taxon>
        <taxon>asterids</taxon>
        <taxon>campanulids</taxon>
        <taxon>Asterales</taxon>
        <taxon>Asteraceae</taxon>
        <taxon>Carduoideae</taxon>
        <taxon>Cardueae</taxon>
        <taxon>Carduinae</taxon>
        <taxon>Cynara</taxon>
    </lineage>
</organism>
<dbReference type="OrthoDB" id="1882547at2759"/>
<dbReference type="GO" id="GO:0042744">
    <property type="term" value="P:hydrogen peroxide catabolic process"/>
    <property type="evidence" value="ECO:0007669"/>
    <property type="project" value="TreeGrafter"/>
</dbReference>
<dbReference type="InterPro" id="IPR013740">
    <property type="entry name" value="Redoxin"/>
</dbReference>
<feature type="active site" description="Cysteine sulfenic acid (-SOH) intermediate" evidence="8">
    <location>
        <position position="51"/>
    </location>
</feature>
<evidence type="ECO:0000256" key="2">
    <source>
        <dbReference type="ARBA" id="ARBA00010505"/>
    </source>
</evidence>
<dbReference type="OMA" id="WASKHET"/>
<dbReference type="SUPFAM" id="SSF52833">
    <property type="entry name" value="Thioredoxin-like"/>
    <property type="match status" value="1"/>
</dbReference>
<evidence type="ECO:0000256" key="1">
    <source>
        <dbReference type="ARBA" id="ARBA00001711"/>
    </source>
</evidence>
<gene>
    <name evidence="11" type="ORF">Ccrd_004066</name>
</gene>
<proteinExistence type="inferred from homology"/>
<reference evidence="11 12" key="1">
    <citation type="journal article" date="2016" name="Sci. Rep.">
        <title>The genome sequence of the outbreeding globe artichoke constructed de novo incorporating a phase-aware low-pass sequencing strategy of F1 progeny.</title>
        <authorList>
            <person name="Scaglione D."/>
            <person name="Reyes-Chin-Wo S."/>
            <person name="Acquadro A."/>
            <person name="Froenicke L."/>
            <person name="Portis E."/>
            <person name="Beitel C."/>
            <person name="Tirone M."/>
            <person name="Mauro R."/>
            <person name="Lo Monaco A."/>
            <person name="Mauromicale G."/>
            <person name="Faccioli P."/>
            <person name="Cattivelli L."/>
            <person name="Rieseberg L."/>
            <person name="Michelmore R."/>
            <person name="Lanteri S."/>
        </authorList>
    </citation>
    <scope>NUCLEOTIDE SEQUENCE [LARGE SCALE GENOMIC DNA]</scope>
    <source>
        <strain evidence="11">2C</strain>
    </source>
</reference>
<comment type="catalytic activity">
    <reaction evidence="1">
        <text>[glutaredoxin]-dithiol + a hydroperoxide = [glutaredoxin]-disulfide + an alcohol + H2O</text>
        <dbReference type="Rhea" id="RHEA:62624"/>
        <dbReference type="Rhea" id="RHEA-COMP:10729"/>
        <dbReference type="Rhea" id="RHEA-COMP:10730"/>
        <dbReference type="ChEBI" id="CHEBI:15377"/>
        <dbReference type="ChEBI" id="CHEBI:29950"/>
        <dbReference type="ChEBI" id="CHEBI:30879"/>
        <dbReference type="ChEBI" id="CHEBI:35924"/>
        <dbReference type="ChEBI" id="CHEBI:50058"/>
        <dbReference type="EC" id="1.11.1.25"/>
    </reaction>
</comment>
<dbReference type="PANTHER" id="PTHR10430:SF8">
    <property type="entry name" value="PEROXIREDOXIN-2A-RELATED"/>
    <property type="match status" value="1"/>
</dbReference>
<dbReference type="STRING" id="59895.A0A103XNG2"/>
<dbReference type="GO" id="GO:0034599">
    <property type="term" value="P:cellular response to oxidative stress"/>
    <property type="evidence" value="ECO:0007669"/>
    <property type="project" value="InterPro"/>
</dbReference>
<dbReference type="AlphaFoldDB" id="A0A103XNG2"/>
<dbReference type="EC" id="1.11.1.25" evidence="3 9"/>
<evidence type="ECO:0000256" key="9">
    <source>
        <dbReference type="RuleBase" id="RU366011"/>
    </source>
</evidence>
<dbReference type="EMBL" id="LEKV01004587">
    <property type="protein sequence ID" value="KVH93890.1"/>
    <property type="molecule type" value="Genomic_DNA"/>
</dbReference>
<name>A0A103XNG2_CYNCS</name>
<keyword evidence="12" id="KW-1185">Reference proteome</keyword>
<dbReference type="Gramene" id="KVH93890">
    <property type="protein sequence ID" value="KVH93890"/>
    <property type="gene ID" value="Ccrd_004066"/>
</dbReference>
<dbReference type="InterPro" id="IPR037944">
    <property type="entry name" value="PRX5-like"/>
</dbReference>
<dbReference type="InterPro" id="IPR036249">
    <property type="entry name" value="Thioredoxin-like_sf"/>
</dbReference>
<keyword evidence="5 9" id="KW-0049">Antioxidant</keyword>
<dbReference type="GO" id="GO:0008379">
    <property type="term" value="F:thioredoxin peroxidase activity"/>
    <property type="evidence" value="ECO:0007669"/>
    <property type="project" value="InterPro"/>
</dbReference>
<dbReference type="Gene3D" id="3.40.30.10">
    <property type="entry name" value="Glutaredoxin"/>
    <property type="match status" value="1"/>
</dbReference>
<dbReference type="InterPro" id="IPR013766">
    <property type="entry name" value="Thioredoxin_domain"/>
</dbReference>
<protein>
    <recommendedName>
        <fullName evidence="3 9">Glutaredoxin-dependent peroxiredoxin</fullName>
        <ecNumber evidence="3 9">1.11.1.25</ecNumber>
    </recommendedName>
</protein>
<dbReference type="PROSITE" id="PS51352">
    <property type="entry name" value="THIOREDOXIN_2"/>
    <property type="match status" value="1"/>
</dbReference>
<feature type="domain" description="Thioredoxin" evidence="10">
    <location>
        <begin position="4"/>
        <end position="162"/>
    </location>
</feature>
<comment type="similarity">
    <text evidence="2 9">Belongs to the peroxiredoxin family. Prx5 subfamily.</text>
</comment>
<evidence type="ECO:0000313" key="12">
    <source>
        <dbReference type="Proteomes" id="UP000243975"/>
    </source>
</evidence>
<evidence type="ECO:0000256" key="5">
    <source>
        <dbReference type="ARBA" id="ARBA00022862"/>
    </source>
</evidence>